<name>A0ACB9Z8K4_9PEZI</name>
<evidence type="ECO:0000313" key="2">
    <source>
        <dbReference type="Proteomes" id="UP001497700"/>
    </source>
</evidence>
<proteinExistence type="predicted"/>
<sequence length="425" mass="47555">MPSTAEQRRGPWSRSEDDRLRQLVDLRGPTNWVAIANELGTRSAKQCRERYHQNLKQSLDHTPIRPDEGALINTMVNQIGKRWAEIARHLHNRCDNTVKNWWNGGQNRRIRKDRRRASRQFGRQDETHDAQVQVNSRSCSSSAQHHGSVYLPGSQGEPSYYYSTVDVLPPPSITSPRLYALGRHRASSSSRSFHRPYSQPRLFPGPGLPSPSTASQSSTAAEYHHRPPTHSRRSPAPPHYGTNHTLPLTPRSPSSESSSPVILPLPQSSFLCDDGIRLPPIGRRHDDRRSQSPTMSSPRQPLPSASTLDPITSDTSPITVTYRGRHPPPDPYCGRGGSVYENASPMYESRLPAYPSQPAIGEASEYTHVPGATNSETGTSLCGFQHNTRVPRAITHESRTPVRERPAERAHRKMTVDNLLWSQAN</sequence>
<protein>
    <submittedName>
        <fullName evidence="1">Uncharacterized protein</fullName>
    </submittedName>
</protein>
<dbReference type="EMBL" id="MU393444">
    <property type="protein sequence ID" value="KAI4867792.1"/>
    <property type="molecule type" value="Genomic_DNA"/>
</dbReference>
<gene>
    <name evidence="1" type="ORF">F4820DRAFT_187875</name>
</gene>
<dbReference type="Proteomes" id="UP001497700">
    <property type="component" value="Unassembled WGS sequence"/>
</dbReference>
<accession>A0ACB9Z8K4</accession>
<evidence type="ECO:0000313" key="1">
    <source>
        <dbReference type="EMBL" id="KAI4867792.1"/>
    </source>
</evidence>
<comment type="caution">
    <text evidence="1">The sequence shown here is derived from an EMBL/GenBank/DDBJ whole genome shotgun (WGS) entry which is preliminary data.</text>
</comment>
<organism evidence="1 2">
    <name type="scientific">Hypoxylon rubiginosum</name>
    <dbReference type="NCBI Taxonomy" id="110542"/>
    <lineage>
        <taxon>Eukaryota</taxon>
        <taxon>Fungi</taxon>
        <taxon>Dikarya</taxon>
        <taxon>Ascomycota</taxon>
        <taxon>Pezizomycotina</taxon>
        <taxon>Sordariomycetes</taxon>
        <taxon>Xylariomycetidae</taxon>
        <taxon>Xylariales</taxon>
        <taxon>Hypoxylaceae</taxon>
        <taxon>Hypoxylon</taxon>
    </lineage>
</organism>
<reference evidence="1 2" key="1">
    <citation type="journal article" date="2022" name="New Phytol.">
        <title>Ecological generalism drives hyperdiversity of secondary metabolite gene clusters in xylarialean endophytes.</title>
        <authorList>
            <person name="Franco M.E.E."/>
            <person name="Wisecaver J.H."/>
            <person name="Arnold A.E."/>
            <person name="Ju Y.M."/>
            <person name="Slot J.C."/>
            <person name="Ahrendt S."/>
            <person name="Moore L.P."/>
            <person name="Eastman K.E."/>
            <person name="Scott K."/>
            <person name="Konkel Z."/>
            <person name="Mondo S.J."/>
            <person name="Kuo A."/>
            <person name="Hayes R.D."/>
            <person name="Haridas S."/>
            <person name="Andreopoulos B."/>
            <person name="Riley R."/>
            <person name="LaButti K."/>
            <person name="Pangilinan J."/>
            <person name="Lipzen A."/>
            <person name="Amirebrahimi M."/>
            <person name="Yan J."/>
            <person name="Adam C."/>
            <person name="Keymanesh K."/>
            <person name="Ng V."/>
            <person name="Louie K."/>
            <person name="Northen T."/>
            <person name="Drula E."/>
            <person name="Henrissat B."/>
            <person name="Hsieh H.M."/>
            <person name="Youens-Clark K."/>
            <person name="Lutzoni F."/>
            <person name="Miadlikowska J."/>
            <person name="Eastwood D.C."/>
            <person name="Hamelin R.C."/>
            <person name="Grigoriev I.V."/>
            <person name="U'Ren J.M."/>
        </authorList>
    </citation>
    <scope>NUCLEOTIDE SEQUENCE [LARGE SCALE GENOMIC DNA]</scope>
    <source>
        <strain evidence="1 2">CBS 119005</strain>
    </source>
</reference>
<keyword evidence="2" id="KW-1185">Reference proteome</keyword>